<feature type="transmembrane region" description="Helical" evidence="6">
    <location>
        <begin position="160"/>
        <end position="181"/>
    </location>
</feature>
<gene>
    <name evidence="9" type="ORF">FRZ40_38370</name>
    <name evidence="8" type="ORF">V4C56_34095</name>
</gene>
<dbReference type="PANTHER" id="PTHR43791:SF36">
    <property type="entry name" value="TRANSPORTER, PUTATIVE (AFU_ORTHOLOGUE AFUA_6G08340)-RELATED"/>
    <property type="match status" value="1"/>
</dbReference>
<reference evidence="9 10" key="1">
    <citation type="journal article" date="2018" name="Int. J. Syst. Evol. Microbiol.">
        <title>Paraburkholderia azotifigens sp. nov., a nitrogen-fixing bacterium isolated from paddy soil.</title>
        <authorList>
            <person name="Choi G.M."/>
            <person name="Im W.T."/>
        </authorList>
    </citation>
    <scope>NUCLEOTIDE SEQUENCE [LARGE SCALE GENOMIC DNA]</scope>
    <source>
        <strain evidence="9 10">NF 2-5-3</strain>
    </source>
</reference>
<dbReference type="Pfam" id="PF07690">
    <property type="entry name" value="MFS_1"/>
    <property type="match status" value="1"/>
</dbReference>
<evidence type="ECO:0000256" key="6">
    <source>
        <dbReference type="SAM" id="Phobius"/>
    </source>
</evidence>
<evidence type="ECO:0000313" key="10">
    <source>
        <dbReference type="Proteomes" id="UP000321776"/>
    </source>
</evidence>
<evidence type="ECO:0000256" key="5">
    <source>
        <dbReference type="ARBA" id="ARBA00023136"/>
    </source>
</evidence>
<dbReference type="RefSeq" id="WP_051446320.1">
    <property type="nucleotide sequence ID" value="NZ_JAZHFZ010000037.1"/>
</dbReference>
<dbReference type="GO" id="GO:0022857">
    <property type="term" value="F:transmembrane transporter activity"/>
    <property type="evidence" value="ECO:0007669"/>
    <property type="project" value="InterPro"/>
</dbReference>
<keyword evidence="2" id="KW-0813">Transport</keyword>
<feature type="transmembrane region" description="Helical" evidence="6">
    <location>
        <begin position="67"/>
        <end position="84"/>
    </location>
</feature>
<keyword evidence="3 6" id="KW-0812">Transmembrane</keyword>
<feature type="transmembrane region" description="Helical" evidence="6">
    <location>
        <begin position="96"/>
        <end position="119"/>
    </location>
</feature>
<dbReference type="InterPro" id="IPR011701">
    <property type="entry name" value="MFS"/>
</dbReference>
<dbReference type="Proteomes" id="UP001481677">
    <property type="component" value="Unassembled WGS sequence"/>
</dbReference>
<feature type="transmembrane region" description="Helical" evidence="6">
    <location>
        <begin position="296"/>
        <end position="317"/>
    </location>
</feature>
<feature type="transmembrane region" description="Helical" evidence="6">
    <location>
        <begin position="417"/>
        <end position="440"/>
    </location>
</feature>
<dbReference type="EMBL" id="VOQS01000005">
    <property type="protein sequence ID" value="TXC80170.1"/>
    <property type="molecule type" value="Genomic_DNA"/>
</dbReference>
<dbReference type="FunFam" id="1.20.1250.20:FF:000018">
    <property type="entry name" value="MFS transporter permease"/>
    <property type="match status" value="1"/>
</dbReference>
<proteinExistence type="predicted"/>
<name>A0A5C6V5Y6_9BURK</name>
<feature type="transmembrane region" description="Helical" evidence="6">
    <location>
        <begin position="263"/>
        <end position="284"/>
    </location>
</feature>
<evidence type="ECO:0000256" key="2">
    <source>
        <dbReference type="ARBA" id="ARBA00022448"/>
    </source>
</evidence>
<comment type="subcellular location">
    <subcellularLocation>
        <location evidence="1">Membrane</location>
        <topology evidence="1">Multi-pass membrane protein</topology>
    </subcellularLocation>
</comment>
<feature type="transmembrane region" description="Helical" evidence="6">
    <location>
        <begin position="30"/>
        <end position="47"/>
    </location>
</feature>
<dbReference type="InterPro" id="IPR020846">
    <property type="entry name" value="MFS_dom"/>
</dbReference>
<dbReference type="InterPro" id="IPR036259">
    <property type="entry name" value="MFS_trans_sf"/>
</dbReference>
<feature type="domain" description="Major facilitator superfamily (MFS) profile" evidence="7">
    <location>
        <begin position="34"/>
        <end position="444"/>
    </location>
</feature>
<organism evidence="9 10">
    <name type="scientific">Paraburkholderia azotifigens</name>
    <dbReference type="NCBI Taxonomy" id="2057004"/>
    <lineage>
        <taxon>Bacteria</taxon>
        <taxon>Pseudomonadati</taxon>
        <taxon>Pseudomonadota</taxon>
        <taxon>Betaproteobacteria</taxon>
        <taxon>Burkholderiales</taxon>
        <taxon>Burkholderiaceae</taxon>
        <taxon>Paraburkholderia</taxon>
    </lineage>
</organism>
<keyword evidence="4 6" id="KW-1133">Transmembrane helix</keyword>
<feature type="transmembrane region" description="Helical" evidence="6">
    <location>
        <begin position="354"/>
        <end position="374"/>
    </location>
</feature>
<evidence type="ECO:0000313" key="11">
    <source>
        <dbReference type="Proteomes" id="UP001481677"/>
    </source>
</evidence>
<evidence type="ECO:0000256" key="3">
    <source>
        <dbReference type="ARBA" id="ARBA00022692"/>
    </source>
</evidence>
<feature type="transmembrane region" description="Helical" evidence="6">
    <location>
        <begin position="125"/>
        <end position="148"/>
    </location>
</feature>
<comment type="caution">
    <text evidence="9">The sequence shown here is derived from an EMBL/GenBank/DDBJ whole genome shotgun (WGS) entry which is preliminary data.</text>
</comment>
<dbReference type="SUPFAM" id="SSF103473">
    <property type="entry name" value="MFS general substrate transporter"/>
    <property type="match status" value="1"/>
</dbReference>
<evidence type="ECO:0000256" key="4">
    <source>
        <dbReference type="ARBA" id="ARBA00022989"/>
    </source>
</evidence>
<evidence type="ECO:0000313" key="9">
    <source>
        <dbReference type="EMBL" id="TXC80170.1"/>
    </source>
</evidence>
<protein>
    <submittedName>
        <fullName evidence="9">MFS transporter</fullName>
    </submittedName>
</protein>
<feature type="transmembrane region" description="Helical" evidence="6">
    <location>
        <begin position="386"/>
        <end position="411"/>
    </location>
</feature>
<reference evidence="8 11" key="3">
    <citation type="submission" date="2024-01" db="EMBL/GenBank/DDBJ databases">
        <title>The diversity of rhizobia nodulating Mimosa spp. in eleven states of Brazil covering several biomes is determined by host plant, location, and edaphic factors.</title>
        <authorList>
            <person name="Rouws L."/>
            <person name="Barauna A."/>
            <person name="Beukes C."/>
            <person name="De Faria S.M."/>
            <person name="Gross E."/>
            <person name="Dos Reis Junior F.B."/>
            <person name="Simon M."/>
            <person name="Maluk M."/>
            <person name="Odee D.W."/>
            <person name="Kenicer G."/>
            <person name="Young J.P.W."/>
            <person name="Reis V.M."/>
            <person name="Zilli J."/>
            <person name="James E.K."/>
        </authorList>
    </citation>
    <scope>NUCLEOTIDE SEQUENCE [LARGE SCALE GENOMIC DNA]</scope>
    <source>
        <strain evidence="8 11">JPY530</strain>
    </source>
</reference>
<accession>A0A5C6V5Y6</accession>
<feature type="transmembrane region" description="Helical" evidence="6">
    <location>
        <begin position="193"/>
        <end position="212"/>
    </location>
</feature>
<evidence type="ECO:0000256" key="1">
    <source>
        <dbReference type="ARBA" id="ARBA00004141"/>
    </source>
</evidence>
<evidence type="ECO:0000313" key="8">
    <source>
        <dbReference type="EMBL" id="MEM5344647.1"/>
    </source>
</evidence>
<feature type="transmembrane region" description="Helical" evidence="6">
    <location>
        <begin position="329"/>
        <end position="348"/>
    </location>
</feature>
<dbReference type="Gene3D" id="1.20.1250.20">
    <property type="entry name" value="MFS general substrate transporter like domains"/>
    <property type="match status" value="2"/>
</dbReference>
<dbReference type="PANTHER" id="PTHR43791">
    <property type="entry name" value="PERMEASE-RELATED"/>
    <property type="match status" value="1"/>
</dbReference>
<dbReference type="Proteomes" id="UP000321776">
    <property type="component" value="Unassembled WGS sequence"/>
</dbReference>
<dbReference type="PROSITE" id="PS50850">
    <property type="entry name" value="MFS"/>
    <property type="match status" value="1"/>
</dbReference>
<dbReference type="AlphaFoldDB" id="A0A5C6V5Y6"/>
<sequence>MTHARALPATDADGSPSSARSAEDFVYRKISWRVMPIVLIAYVFAFLDRINIGYAQLQMKQDLAFSDAVYGLGAGVFFVTYLLFEVPSNLLLEKIGARLSFLRIMVLWGLTSATTAFITEPWQFYGVRLLLGMFEAGFFPGIILYLTYWYPSQRRGRVTGLFLFGMPITGVLGGPLSGMIMSRMEGLGGMHGWQWLFLVEGLPTVLLGFLLYRMLPDRPARAPWLNDAEKRLVQSVLDADQQRNAHTGHRRGKLVVALTDAKTYVLAFVYFCCACAVYTVTFWLPTMIKGLGIAPIATIGWYTAVPYVFGAVGVLVISRSSDRFKERRWHVGGTLALGAAALASTSFLDANVVPVMTLLCIASFFIFGGGSLFWSIPPTYLGRDAAAAGIAVISSLGILGGFVSPTMIGWIKGATGSIQLGLLALTAVVILGGLTILLGLPKNAVRVGPNDSTSGH</sequence>
<dbReference type="GO" id="GO:0016020">
    <property type="term" value="C:membrane"/>
    <property type="evidence" value="ECO:0007669"/>
    <property type="project" value="UniProtKB-SubCell"/>
</dbReference>
<keyword evidence="5 6" id="KW-0472">Membrane</keyword>
<keyword evidence="11" id="KW-1185">Reference proteome</keyword>
<dbReference type="CDD" id="cd17319">
    <property type="entry name" value="MFS_ExuT_GudP_like"/>
    <property type="match status" value="1"/>
</dbReference>
<dbReference type="EMBL" id="JAZHGA010000036">
    <property type="protein sequence ID" value="MEM5344647.1"/>
    <property type="molecule type" value="Genomic_DNA"/>
</dbReference>
<evidence type="ECO:0000259" key="7">
    <source>
        <dbReference type="PROSITE" id="PS50850"/>
    </source>
</evidence>
<reference evidence="9" key="2">
    <citation type="submission" date="2019-08" db="EMBL/GenBank/DDBJ databases">
        <authorList>
            <person name="Im W.-T."/>
        </authorList>
    </citation>
    <scope>NUCLEOTIDE SEQUENCE</scope>
    <source>
        <strain evidence="9">NF 2-5-3</strain>
    </source>
</reference>